<comment type="caution">
    <text evidence="1">The sequence shown here is derived from an EMBL/GenBank/DDBJ whole genome shotgun (WGS) entry which is preliminary data.</text>
</comment>
<dbReference type="AlphaFoldDB" id="A0A7W8NSA0"/>
<protein>
    <submittedName>
        <fullName evidence="1">Uncharacterized protein</fullName>
    </submittedName>
</protein>
<dbReference type="EMBL" id="JACHFK010000008">
    <property type="protein sequence ID" value="MBB5377763.1"/>
    <property type="molecule type" value="Genomic_DNA"/>
</dbReference>
<name>A0A7W8NSA0_9DEIO</name>
<organism evidence="1 2">
    <name type="scientific">Deinococcus metalli</name>
    <dbReference type="NCBI Taxonomy" id="1141878"/>
    <lineage>
        <taxon>Bacteria</taxon>
        <taxon>Thermotogati</taxon>
        <taxon>Deinococcota</taxon>
        <taxon>Deinococci</taxon>
        <taxon>Deinococcales</taxon>
        <taxon>Deinococcaceae</taxon>
        <taxon>Deinococcus</taxon>
    </lineage>
</organism>
<evidence type="ECO:0000313" key="2">
    <source>
        <dbReference type="Proteomes" id="UP000539473"/>
    </source>
</evidence>
<accession>A0A7W8NSA0</accession>
<reference evidence="1 2" key="1">
    <citation type="submission" date="2020-08" db="EMBL/GenBank/DDBJ databases">
        <title>Genomic Encyclopedia of Type Strains, Phase IV (KMG-IV): sequencing the most valuable type-strain genomes for metagenomic binning, comparative biology and taxonomic classification.</title>
        <authorList>
            <person name="Goeker M."/>
        </authorList>
    </citation>
    <scope>NUCLEOTIDE SEQUENCE [LARGE SCALE GENOMIC DNA]</scope>
    <source>
        <strain evidence="1 2">DSM 27521</strain>
    </source>
</reference>
<dbReference type="Proteomes" id="UP000539473">
    <property type="component" value="Unassembled WGS sequence"/>
</dbReference>
<proteinExistence type="predicted"/>
<evidence type="ECO:0000313" key="1">
    <source>
        <dbReference type="EMBL" id="MBB5377763.1"/>
    </source>
</evidence>
<gene>
    <name evidence="1" type="ORF">HNQ07_003262</name>
</gene>
<sequence length="48" mass="5121">MGLIVTVPLASLVSGAIGLLGLVEGIIYLTKSDADFEREYVIGKKAWL</sequence>